<dbReference type="Proteomes" id="UP001446871">
    <property type="component" value="Unassembled WGS sequence"/>
</dbReference>
<keyword evidence="6" id="KW-0645">Protease</keyword>
<protein>
    <submittedName>
        <fullName evidence="6">Eukaryotic aspartyl protease</fullName>
    </submittedName>
</protein>
<feature type="chain" id="PRO_5045832439" evidence="4">
    <location>
        <begin position="27"/>
        <end position="577"/>
    </location>
</feature>
<proteinExistence type="inferred from homology"/>
<evidence type="ECO:0000256" key="2">
    <source>
        <dbReference type="SAM" id="MobiDB-lite"/>
    </source>
</evidence>
<keyword evidence="4" id="KW-0732">Signal</keyword>
<dbReference type="InterPro" id="IPR001461">
    <property type="entry name" value="Aspartic_peptidase_A1"/>
</dbReference>
<gene>
    <name evidence="6" type="ORF">PG996_009192</name>
</gene>
<keyword evidence="7" id="KW-1185">Reference proteome</keyword>
<keyword evidence="3" id="KW-0812">Transmembrane</keyword>
<keyword evidence="6" id="KW-0378">Hydrolase</keyword>
<dbReference type="SUPFAM" id="SSF50630">
    <property type="entry name" value="Acid proteases"/>
    <property type="match status" value="1"/>
</dbReference>
<reference evidence="6 7" key="1">
    <citation type="submission" date="2023-01" db="EMBL/GenBank/DDBJ databases">
        <title>Analysis of 21 Apiospora genomes using comparative genomics revels a genus with tremendous synthesis potential of carbohydrate active enzymes and secondary metabolites.</title>
        <authorList>
            <person name="Sorensen T."/>
        </authorList>
    </citation>
    <scope>NUCLEOTIDE SEQUENCE [LARGE SCALE GENOMIC DNA]</scope>
    <source>
        <strain evidence="6 7">CBS 83171</strain>
    </source>
</reference>
<dbReference type="PANTHER" id="PTHR47966">
    <property type="entry name" value="BETA-SITE APP-CLEAVING ENZYME, ISOFORM A-RELATED"/>
    <property type="match status" value="1"/>
</dbReference>
<sequence>MATLKWKQMLGSIIACTTLSIGITQAVSPRSDPPGTLSLPIRYNADNHWYCSIWLSAEIGEPPQPIDFGVVTNDYITTPYSGICPSNTWACRYGSYDPTKSSSQQIIANGEVDNGRFVDLYNDEGDMFRETVAFGGAKVANLTIGLELHGSLPTLNLGAMMDMAGKPTLSTMMADQDIIVTNAYTLALDRKAGFAEGNGTLTFGAIDTKKFAGDLVILEASDFAQDKRRSTDLGIALTSLKVGSSTGEDELLAPEAPLFISPEVGNDMMVLPTSLVRMIFDEIGDVDSNFDNDENPTVPCEKADPDAYLSFQFHGPSGPLIKVSLADYFVPLNYTPGLPKKGPDYHPRRHSSARCTLMILRNINPAGPTSMNWLVELGETFLRNAYMVYDFENRQVGMAQAHFSTASDIVPFASRGAKIPSATPGPAVKHPRKYNVSTQTFSDFPVAKLDVLHASPGIQRSSLGQYEGRQKNLAIGLGVGLSLGLVAILGGVVCLWVFRLGRPVPFFGKRLGKPSTKDRSELEAKEQGRECPDTASASSSSEPTRPVSPAELDASTPTKSTTRGPEPHVASVASDEA</sequence>
<feature type="signal peptide" evidence="4">
    <location>
        <begin position="1"/>
        <end position="26"/>
    </location>
</feature>
<dbReference type="PROSITE" id="PS51767">
    <property type="entry name" value="PEPTIDASE_A1"/>
    <property type="match status" value="1"/>
</dbReference>
<evidence type="ECO:0000313" key="7">
    <source>
        <dbReference type="Proteomes" id="UP001446871"/>
    </source>
</evidence>
<name>A0ABR1UK23_9PEZI</name>
<dbReference type="Gene3D" id="2.40.70.10">
    <property type="entry name" value="Acid Proteases"/>
    <property type="match status" value="2"/>
</dbReference>
<evidence type="ECO:0000313" key="6">
    <source>
        <dbReference type="EMBL" id="KAK8059262.1"/>
    </source>
</evidence>
<feature type="domain" description="Peptidase A1" evidence="5">
    <location>
        <begin position="53"/>
        <end position="399"/>
    </location>
</feature>
<keyword evidence="3" id="KW-1133">Transmembrane helix</keyword>
<feature type="region of interest" description="Disordered" evidence="2">
    <location>
        <begin position="510"/>
        <end position="577"/>
    </location>
</feature>
<feature type="compositionally biased region" description="Basic and acidic residues" evidence="2">
    <location>
        <begin position="515"/>
        <end position="532"/>
    </location>
</feature>
<evidence type="ECO:0000256" key="4">
    <source>
        <dbReference type="SAM" id="SignalP"/>
    </source>
</evidence>
<feature type="transmembrane region" description="Helical" evidence="3">
    <location>
        <begin position="473"/>
        <end position="498"/>
    </location>
</feature>
<dbReference type="InterPro" id="IPR021109">
    <property type="entry name" value="Peptidase_aspartic_dom_sf"/>
</dbReference>
<evidence type="ECO:0000256" key="3">
    <source>
        <dbReference type="SAM" id="Phobius"/>
    </source>
</evidence>
<dbReference type="PANTHER" id="PTHR47966:SF51">
    <property type="entry name" value="BETA-SITE APP-CLEAVING ENZYME, ISOFORM A-RELATED"/>
    <property type="match status" value="1"/>
</dbReference>
<dbReference type="InterPro" id="IPR033121">
    <property type="entry name" value="PEPTIDASE_A1"/>
</dbReference>
<comment type="caution">
    <text evidence="6">The sequence shown here is derived from an EMBL/GenBank/DDBJ whole genome shotgun (WGS) entry which is preliminary data.</text>
</comment>
<comment type="similarity">
    <text evidence="1">Belongs to the peptidase A1 family.</text>
</comment>
<keyword evidence="3" id="KW-0472">Membrane</keyword>
<dbReference type="GO" id="GO:0006508">
    <property type="term" value="P:proteolysis"/>
    <property type="evidence" value="ECO:0007669"/>
    <property type="project" value="UniProtKB-KW"/>
</dbReference>
<evidence type="ECO:0000256" key="1">
    <source>
        <dbReference type="ARBA" id="ARBA00007447"/>
    </source>
</evidence>
<dbReference type="EMBL" id="JAQQWM010000006">
    <property type="protein sequence ID" value="KAK8059262.1"/>
    <property type="molecule type" value="Genomic_DNA"/>
</dbReference>
<dbReference type="GO" id="GO:0008233">
    <property type="term" value="F:peptidase activity"/>
    <property type="evidence" value="ECO:0007669"/>
    <property type="project" value="UniProtKB-KW"/>
</dbReference>
<organism evidence="6 7">
    <name type="scientific">Apiospora saccharicola</name>
    <dbReference type="NCBI Taxonomy" id="335842"/>
    <lineage>
        <taxon>Eukaryota</taxon>
        <taxon>Fungi</taxon>
        <taxon>Dikarya</taxon>
        <taxon>Ascomycota</taxon>
        <taxon>Pezizomycotina</taxon>
        <taxon>Sordariomycetes</taxon>
        <taxon>Xylariomycetidae</taxon>
        <taxon>Amphisphaeriales</taxon>
        <taxon>Apiosporaceae</taxon>
        <taxon>Apiospora</taxon>
    </lineage>
</organism>
<evidence type="ECO:0000259" key="5">
    <source>
        <dbReference type="PROSITE" id="PS51767"/>
    </source>
</evidence>
<dbReference type="Pfam" id="PF00026">
    <property type="entry name" value="Asp"/>
    <property type="match status" value="1"/>
</dbReference>
<accession>A0ABR1UK23</accession>